<evidence type="ECO:0000256" key="4">
    <source>
        <dbReference type="ARBA" id="ARBA00022989"/>
    </source>
</evidence>
<dbReference type="Gene3D" id="1.20.1740.10">
    <property type="entry name" value="Amino acid/polyamine transporter I"/>
    <property type="match status" value="1"/>
</dbReference>
<dbReference type="InterPro" id="IPR029485">
    <property type="entry name" value="CAT_C"/>
</dbReference>
<dbReference type="GO" id="GO:0015171">
    <property type="term" value="F:amino acid transmembrane transporter activity"/>
    <property type="evidence" value="ECO:0007669"/>
    <property type="project" value="TreeGrafter"/>
</dbReference>
<sequence>MSADGGAGDSGGGFSLGRYVRALYTSSFRRKAITQLNAESIRSHPESSRVLTLLDLVFVGVAGTLGAGIFLLLGRAAREVAGPAVCVSFALAAAVCGLVGLAYAEMSSRVPACGGAYSFAYAALGELCAFTVGWCLSLEYGVASAAIARSWASYLRAGFFGETEQAEPGRGPSVLAALLILVLTLTLCSGMREGRYMIGISTLVFSAVILVVFLGGVLYVRPHNWLPFAPFGLSGVYAGAASVFFAYVGFDEVATVAEESLNPSRNVPLAMIISLVVVTTVYALACVIVTGMVPFTAISMSAPFAAAFRAVGSELLAKLVSLGTVIGLQNTAMVSLVAQPRLFMAMARDGLLPEIFSEVSGSGNAPRAATLLCGCAVAFLALFAPLEALTDLVSGGTLVAFAAVCASLLRTRLIVSGHGRDASILLALLTLSCILSGAVWRLSAPGLASAAAGALVASLPMVLLARVPLTTEAEPPPFVCPYVPWVPALGMLSSVSLMFRLSSAGLLMLLIWISVGLVIYVLYGFRHSLTTYNLPPDVVSNVPPSWRLNSGAAAVDGPASSSTGWTSTASPLPKGMHGWSGAARSAELFNAHDDFLQEMEARDDSDGHDELSASFSDEPEESENASASSLPSDDGLEMRAPRVAAASVPREASDASSCMR</sequence>
<keyword evidence="10" id="KW-1185">Reference proteome</keyword>
<dbReference type="InterPro" id="IPR002293">
    <property type="entry name" value="AA/rel_permease1"/>
</dbReference>
<evidence type="ECO:0000256" key="3">
    <source>
        <dbReference type="ARBA" id="ARBA00022692"/>
    </source>
</evidence>
<feature type="transmembrane region" description="Helical" evidence="7">
    <location>
        <begin position="50"/>
        <end position="74"/>
    </location>
</feature>
<dbReference type="Pfam" id="PF13906">
    <property type="entry name" value="AA_permease_C"/>
    <property type="match status" value="1"/>
</dbReference>
<dbReference type="EMBL" id="JANCYW010000012">
    <property type="protein sequence ID" value="KAK4537364.1"/>
    <property type="molecule type" value="Genomic_DNA"/>
</dbReference>
<evidence type="ECO:0000256" key="1">
    <source>
        <dbReference type="ARBA" id="ARBA00004141"/>
    </source>
</evidence>
<dbReference type="PANTHER" id="PTHR43243">
    <property type="entry name" value="INNER MEMBRANE TRANSPORTER YGJI-RELATED"/>
    <property type="match status" value="1"/>
</dbReference>
<feature type="transmembrane region" description="Helical" evidence="7">
    <location>
        <begin position="173"/>
        <end position="191"/>
    </location>
</feature>
<feature type="transmembrane region" description="Helical" evidence="7">
    <location>
        <begin position="198"/>
        <end position="219"/>
    </location>
</feature>
<feature type="transmembrane region" description="Helical" evidence="7">
    <location>
        <begin position="505"/>
        <end position="525"/>
    </location>
</feature>
<keyword evidence="4 7" id="KW-1133">Transmembrane helix</keyword>
<evidence type="ECO:0000259" key="8">
    <source>
        <dbReference type="Pfam" id="PF13906"/>
    </source>
</evidence>
<feature type="region of interest" description="Disordered" evidence="6">
    <location>
        <begin position="601"/>
        <end position="660"/>
    </location>
</feature>
<feature type="transmembrane region" description="Helical" evidence="7">
    <location>
        <begin position="479"/>
        <end position="499"/>
    </location>
</feature>
<reference evidence="9 10" key="1">
    <citation type="submission" date="2022-07" db="EMBL/GenBank/DDBJ databases">
        <title>Genome-wide signatures of adaptation to extreme environments.</title>
        <authorList>
            <person name="Cho C.H."/>
            <person name="Yoon H.S."/>
        </authorList>
    </citation>
    <scope>NUCLEOTIDE SEQUENCE [LARGE SCALE GENOMIC DNA]</scope>
    <source>
        <strain evidence="9 10">DBV 063 E5</strain>
    </source>
</reference>
<keyword evidence="2" id="KW-0813">Transport</keyword>
<feature type="transmembrane region" description="Helical" evidence="7">
    <location>
        <begin position="225"/>
        <end position="248"/>
    </location>
</feature>
<keyword evidence="3 7" id="KW-0812">Transmembrane</keyword>
<feature type="transmembrane region" description="Helical" evidence="7">
    <location>
        <begin position="368"/>
        <end position="386"/>
    </location>
</feature>
<comment type="subcellular location">
    <subcellularLocation>
        <location evidence="1">Membrane</location>
        <topology evidence="1">Multi-pass membrane protein</topology>
    </subcellularLocation>
</comment>
<evidence type="ECO:0000256" key="2">
    <source>
        <dbReference type="ARBA" id="ARBA00022448"/>
    </source>
</evidence>
<dbReference type="Proteomes" id="UP001301350">
    <property type="component" value="Unassembled WGS sequence"/>
</dbReference>
<feature type="transmembrane region" description="Helical" evidence="7">
    <location>
        <begin position="315"/>
        <end position="338"/>
    </location>
</feature>
<feature type="compositionally biased region" description="Low complexity" evidence="6">
    <location>
        <begin position="641"/>
        <end position="650"/>
    </location>
</feature>
<feature type="compositionally biased region" description="Basic and acidic residues" evidence="6">
    <location>
        <begin position="601"/>
        <end position="611"/>
    </location>
</feature>
<feature type="transmembrane region" description="Helical" evidence="7">
    <location>
        <begin position="392"/>
        <end position="410"/>
    </location>
</feature>
<protein>
    <recommendedName>
        <fullName evidence="8">Cationic amino acid transporter C-terminal domain-containing protein</fullName>
    </recommendedName>
</protein>
<name>A0AAV9IZ63_CYACA</name>
<dbReference type="Pfam" id="PF13520">
    <property type="entry name" value="AA_permease_2"/>
    <property type="match status" value="1"/>
</dbReference>
<keyword evidence="5 7" id="KW-0472">Membrane</keyword>
<accession>A0AAV9IZ63</accession>
<organism evidence="9 10">
    <name type="scientific">Cyanidium caldarium</name>
    <name type="common">Red alga</name>
    <dbReference type="NCBI Taxonomy" id="2771"/>
    <lineage>
        <taxon>Eukaryota</taxon>
        <taxon>Rhodophyta</taxon>
        <taxon>Bangiophyceae</taxon>
        <taxon>Cyanidiales</taxon>
        <taxon>Cyanidiaceae</taxon>
        <taxon>Cyanidium</taxon>
    </lineage>
</organism>
<evidence type="ECO:0000256" key="6">
    <source>
        <dbReference type="SAM" id="MobiDB-lite"/>
    </source>
</evidence>
<dbReference type="PANTHER" id="PTHR43243:SF4">
    <property type="entry name" value="CATIONIC AMINO ACID TRANSPORTER 4"/>
    <property type="match status" value="1"/>
</dbReference>
<proteinExistence type="predicted"/>
<evidence type="ECO:0000313" key="9">
    <source>
        <dbReference type="EMBL" id="KAK4537364.1"/>
    </source>
</evidence>
<evidence type="ECO:0000256" key="7">
    <source>
        <dbReference type="SAM" id="Phobius"/>
    </source>
</evidence>
<comment type="caution">
    <text evidence="9">The sequence shown here is derived from an EMBL/GenBank/DDBJ whole genome shotgun (WGS) entry which is preliminary data.</text>
</comment>
<feature type="domain" description="Cationic amino acid transporter C-terminal" evidence="8">
    <location>
        <begin position="478"/>
        <end position="528"/>
    </location>
</feature>
<gene>
    <name evidence="9" type="ORF">CDCA_CDCA12G3389</name>
</gene>
<feature type="compositionally biased region" description="Low complexity" evidence="6">
    <location>
        <begin position="624"/>
        <end position="633"/>
    </location>
</feature>
<dbReference type="AlphaFoldDB" id="A0AAV9IZ63"/>
<feature type="transmembrane region" description="Helical" evidence="7">
    <location>
        <begin position="80"/>
        <end position="104"/>
    </location>
</feature>
<dbReference type="GO" id="GO:0016020">
    <property type="term" value="C:membrane"/>
    <property type="evidence" value="ECO:0007669"/>
    <property type="project" value="UniProtKB-SubCell"/>
</dbReference>
<evidence type="ECO:0000313" key="10">
    <source>
        <dbReference type="Proteomes" id="UP001301350"/>
    </source>
</evidence>
<feature type="transmembrane region" description="Helical" evidence="7">
    <location>
        <begin position="422"/>
        <end position="440"/>
    </location>
</feature>
<evidence type="ECO:0000256" key="5">
    <source>
        <dbReference type="ARBA" id="ARBA00023136"/>
    </source>
</evidence>
<feature type="transmembrane region" description="Helical" evidence="7">
    <location>
        <begin position="269"/>
        <end position="295"/>
    </location>
</feature>
<feature type="transmembrane region" description="Helical" evidence="7">
    <location>
        <begin position="446"/>
        <end position="467"/>
    </location>
</feature>